<dbReference type="InterPro" id="IPR052585">
    <property type="entry name" value="Lipid_raft_assoc_Zn_ADH"/>
</dbReference>
<dbReference type="SUPFAM" id="SSF50129">
    <property type="entry name" value="GroES-like"/>
    <property type="match status" value="1"/>
</dbReference>
<dbReference type="Proteomes" id="UP000288859">
    <property type="component" value="Unassembled WGS sequence"/>
</dbReference>
<evidence type="ECO:0000256" key="2">
    <source>
        <dbReference type="ARBA" id="ARBA00023002"/>
    </source>
</evidence>
<feature type="compositionally biased region" description="Polar residues" evidence="3">
    <location>
        <begin position="347"/>
        <end position="356"/>
    </location>
</feature>
<evidence type="ECO:0000313" key="5">
    <source>
        <dbReference type="EMBL" id="RVX71496.1"/>
    </source>
</evidence>
<dbReference type="CDD" id="cd08249">
    <property type="entry name" value="enoyl_reductase_like"/>
    <property type="match status" value="1"/>
</dbReference>
<evidence type="ECO:0000313" key="6">
    <source>
        <dbReference type="Proteomes" id="UP000288859"/>
    </source>
</evidence>
<dbReference type="InterPro" id="IPR047122">
    <property type="entry name" value="Trans-enoyl_RdTase-like"/>
</dbReference>
<dbReference type="OrthoDB" id="10257049at2759"/>
<dbReference type="AlphaFoldDB" id="A0A438N770"/>
<dbReference type="PANTHER" id="PTHR43482:SF2">
    <property type="entry name" value="ZINC-BINDING DEHYDROGENASE FAMILY, PUTATIVE (AFU_ORTHOLOGUE AFUA_3G15030)-RELATED"/>
    <property type="match status" value="1"/>
</dbReference>
<dbReference type="PANTHER" id="PTHR43482">
    <property type="entry name" value="PROTEIN AST1-RELATED"/>
    <property type="match status" value="1"/>
</dbReference>
<reference evidence="5 6" key="1">
    <citation type="submission" date="2017-03" db="EMBL/GenBank/DDBJ databases">
        <title>Genomes of endolithic fungi from Antarctica.</title>
        <authorList>
            <person name="Coleine C."/>
            <person name="Masonjones S."/>
            <person name="Stajich J.E."/>
        </authorList>
    </citation>
    <scope>NUCLEOTIDE SEQUENCE [LARGE SCALE GENOMIC DNA]</scope>
    <source>
        <strain evidence="5 6">CCFEE 6314</strain>
    </source>
</reference>
<dbReference type="Gene3D" id="3.90.180.10">
    <property type="entry name" value="Medium-chain alcohol dehydrogenases, catalytic domain"/>
    <property type="match status" value="1"/>
</dbReference>
<gene>
    <name evidence="5" type="ORF">B0A52_05068</name>
</gene>
<comment type="caution">
    <text evidence="5">The sequence shown here is derived from an EMBL/GenBank/DDBJ whole genome shotgun (WGS) entry which is preliminary data.</text>
</comment>
<sequence length="481" mass="52598">MGSWQFWERLSSLLYKRQAKLITNPIPTVADDKDIRYQVPTTQNILLLHGPREEYRLTLDHPVPIVAADHEIIVRITGIGLNPIDWKAPGPPYLTTIPIVKGLMIDQNSAFNFAIPELPYISGREFVGEIVQKGASSTRLKLGDRVLIPSTDYRDKRKAAFQQYAVASDFNAIRLPRTLSSEEASTIGVAFVAAVLALGVCSGLDFSSVLNGPNLLREVRKLDESVLPQDVRRECREGISEAERVQSGDWIALWGGSSATAVIVTQLAQMAGLKVISIVDQAKHGHRVSPSPSLANACAPDVVVDSHNPERVIQIVRDITHGQLRFAIDTRGKESATYLLQTLSGYSKPTPNNNELPTIDDPTTSSPTPQPTPTPSLTTESTSTASTLIPPLRSHLIGFSGLPKLDVDDPLNQSVCLHSVPIKVFHEVSTIGEKLVVWLERLLAEGKLRSPEIVGVEDGLEGVNRGLLKMRQQGGRVVVRI</sequence>
<dbReference type="InterPro" id="IPR013154">
    <property type="entry name" value="ADH-like_N"/>
</dbReference>
<keyword evidence="2" id="KW-0560">Oxidoreductase</keyword>
<organism evidence="5 6">
    <name type="scientific">Exophiala mesophila</name>
    <name type="common">Black yeast-like fungus</name>
    <dbReference type="NCBI Taxonomy" id="212818"/>
    <lineage>
        <taxon>Eukaryota</taxon>
        <taxon>Fungi</taxon>
        <taxon>Dikarya</taxon>
        <taxon>Ascomycota</taxon>
        <taxon>Pezizomycotina</taxon>
        <taxon>Eurotiomycetes</taxon>
        <taxon>Chaetothyriomycetidae</taxon>
        <taxon>Chaetothyriales</taxon>
        <taxon>Herpotrichiellaceae</taxon>
        <taxon>Exophiala</taxon>
    </lineage>
</organism>
<dbReference type="EMBL" id="NAJM01000017">
    <property type="protein sequence ID" value="RVX71496.1"/>
    <property type="molecule type" value="Genomic_DNA"/>
</dbReference>
<dbReference type="SUPFAM" id="SSF51735">
    <property type="entry name" value="NAD(P)-binding Rossmann-fold domains"/>
    <property type="match status" value="1"/>
</dbReference>
<dbReference type="Gene3D" id="3.40.50.720">
    <property type="entry name" value="NAD(P)-binding Rossmann-like Domain"/>
    <property type="match status" value="1"/>
</dbReference>
<dbReference type="InterPro" id="IPR036291">
    <property type="entry name" value="NAD(P)-bd_dom_sf"/>
</dbReference>
<dbReference type="GO" id="GO:0016651">
    <property type="term" value="F:oxidoreductase activity, acting on NAD(P)H"/>
    <property type="evidence" value="ECO:0007669"/>
    <property type="project" value="InterPro"/>
</dbReference>
<feature type="region of interest" description="Disordered" evidence="3">
    <location>
        <begin position="347"/>
        <end position="385"/>
    </location>
</feature>
<accession>A0A438N770</accession>
<protein>
    <recommendedName>
        <fullName evidence="4">Alcohol dehydrogenase-like N-terminal domain-containing protein</fullName>
    </recommendedName>
</protein>
<feature type="compositionally biased region" description="Low complexity" evidence="3">
    <location>
        <begin position="375"/>
        <end position="385"/>
    </location>
</feature>
<feature type="domain" description="Alcohol dehydrogenase-like N-terminal" evidence="4">
    <location>
        <begin position="69"/>
        <end position="151"/>
    </location>
</feature>
<name>A0A438N770_EXOME</name>
<comment type="similarity">
    <text evidence="1">Belongs to the zinc-containing alcohol dehydrogenase family.</text>
</comment>
<proteinExistence type="inferred from homology"/>
<evidence type="ECO:0000256" key="1">
    <source>
        <dbReference type="ARBA" id="ARBA00008072"/>
    </source>
</evidence>
<dbReference type="InterPro" id="IPR011032">
    <property type="entry name" value="GroES-like_sf"/>
</dbReference>
<evidence type="ECO:0000259" key="4">
    <source>
        <dbReference type="Pfam" id="PF08240"/>
    </source>
</evidence>
<evidence type="ECO:0000256" key="3">
    <source>
        <dbReference type="SAM" id="MobiDB-lite"/>
    </source>
</evidence>
<dbReference type="Pfam" id="PF08240">
    <property type="entry name" value="ADH_N"/>
    <property type="match status" value="1"/>
</dbReference>